<protein>
    <submittedName>
        <fullName evidence="1">Uncharacterized protein</fullName>
    </submittedName>
</protein>
<dbReference type="EMBL" id="CAEKKB010000007">
    <property type="protein sequence ID" value="CAB4317251.1"/>
    <property type="molecule type" value="Genomic_DNA"/>
</dbReference>
<dbReference type="Proteomes" id="UP000507245">
    <property type="component" value="Unassembled WGS sequence"/>
</dbReference>
<gene>
    <name evidence="1" type="ORF">ORAREDHAP_LOCUS43987</name>
</gene>
<dbReference type="AlphaFoldDB" id="A0A6J5XVL3"/>
<keyword evidence="2" id="KW-1185">Reference proteome</keyword>
<evidence type="ECO:0000313" key="1">
    <source>
        <dbReference type="EMBL" id="CAB4317251.1"/>
    </source>
</evidence>
<evidence type="ECO:0000313" key="2">
    <source>
        <dbReference type="Proteomes" id="UP000507245"/>
    </source>
</evidence>
<proteinExistence type="predicted"/>
<organism evidence="1 2">
    <name type="scientific">Prunus armeniaca</name>
    <name type="common">Apricot</name>
    <name type="synonym">Armeniaca vulgaris</name>
    <dbReference type="NCBI Taxonomy" id="36596"/>
    <lineage>
        <taxon>Eukaryota</taxon>
        <taxon>Viridiplantae</taxon>
        <taxon>Streptophyta</taxon>
        <taxon>Embryophyta</taxon>
        <taxon>Tracheophyta</taxon>
        <taxon>Spermatophyta</taxon>
        <taxon>Magnoliopsida</taxon>
        <taxon>eudicotyledons</taxon>
        <taxon>Gunneridae</taxon>
        <taxon>Pentapetalae</taxon>
        <taxon>rosids</taxon>
        <taxon>fabids</taxon>
        <taxon>Rosales</taxon>
        <taxon>Rosaceae</taxon>
        <taxon>Amygdaloideae</taxon>
        <taxon>Amygdaleae</taxon>
        <taxon>Prunus</taxon>
    </lineage>
</organism>
<accession>A0A6J5XVL3</accession>
<sequence>MASTDASKALFFFNFHIRDLSYCYFKVREVRANDECGFQSSPVLNRLSLSSSC</sequence>
<reference evidence="2" key="1">
    <citation type="journal article" date="2020" name="Genome Biol.">
        <title>Gamete binning: chromosome-level and haplotype-resolved genome assembly enabled by high-throughput single-cell sequencing of gamete genomes.</title>
        <authorList>
            <person name="Campoy J.A."/>
            <person name="Sun H."/>
            <person name="Goel M."/>
            <person name="Jiao W.-B."/>
            <person name="Folz-Donahue K."/>
            <person name="Wang N."/>
            <person name="Rubio M."/>
            <person name="Liu C."/>
            <person name="Kukat C."/>
            <person name="Ruiz D."/>
            <person name="Huettel B."/>
            <person name="Schneeberger K."/>
        </authorList>
    </citation>
    <scope>NUCLEOTIDE SEQUENCE [LARGE SCALE GENOMIC DNA]</scope>
    <source>
        <strain evidence="2">cv. Rojo Pasion</strain>
    </source>
</reference>
<name>A0A6J5XVL3_PRUAR</name>